<comment type="caution">
    <text evidence="6">The sequence shown here is derived from an EMBL/GenBank/DDBJ whole genome shotgun (WGS) entry which is preliminary data.</text>
</comment>
<dbReference type="Pfam" id="PF07681">
    <property type="entry name" value="DoxX"/>
    <property type="match status" value="1"/>
</dbReference>
<keyword evidence="4 5" id="KW-0472">Membrane</keyword>
<name>A0A419WDV8_9EURY</name>
<feature type="transmembrane region" description="Helical" evidence="5">
    <location>
        <begin position="78"/>
        <end position="97"/>
    </location>
</feature>
<evidence type="ECO:0000256" key="3">
    <source>
        <dbReference type="ARBA" id="ARBA00022989"/>
    </source>
</evidence>
<evidence type="ECO:0000256" key="5">
    <source>
        <dbReference type="SAM" id="Phobius"/>
    </source>
</evidence>
<keyword evidence="3 5" id="KW-1133">Transmembrane helix</keyword>
<protein>
    <submittedName>
        <fullName evidence="6">Putative membrane protein YphA (DoxX/SURF4 family)</fullName>
    </submittedName>
</protein>
<sequence>MSKNGYYGSVSTVGYTMLPAIESVPLQFDGPFAAELFLVARILFGGTLAFTGLNHFLDLENMAGYAEMKGIPAPKASVALSGLALVFGGLGVVLGVFPGLAAAALGVFLLVATPTMHDFWAVPEEQRQSELTSFLKNVGLLGASIALFAVAALEWPYALGFGLGPF</sequence>
<accession>A0A419WDV8</accession>
<dbReference type="InterPro" id="IPR032808">
    <property type="entry name" value="DoxX"/>
</dbReference>
<gene>
    <name evidence="6" type="ORF">ATJ93_3291</name>
</gene>
<keyword evidence="7" id="KW-1185">Reference proteome</keyword>
<evidence type="ECO:0000256" key="4">
    <source>
        <dbReference type="ARBA" id="ARBA00023136"/>
    </source>
</evidence>
<feature type="transmembrane region" description="Helical" evidence="5">
    <location>
        <begin position="134"/>
        <end position="153"/>
    </location>
</feature>
<evidence type="ECO:0000256" key="1">
    <source>
        <dbReference type="ARBA" id="ARBA00004141"/>
    </source>
</evidence>
<evidence type="ECO:0000256" key="2">
    <source>
        <dbReference type="ARBA" id="ARBA00022692"/>
    </source>
</evidence>
<evidence type="ECO:0000313" key="7">
    <source>
        <dbReference type="Proteomes" id="UP000283805"/>
    </source>
</evidence>
<dbReference type="GO" id="GO:0016020">
    <property type="term" value="C:membrane"/>
    <property type="evidence" value="ECO:0007669"/>
    <property type="project" value="UniProtKB-SubCell"/>
</dbReference>
<feature type="transmembrane region" description="Helical" evidence="5">
    <location>
        <begin position="36"/>
        <end position="57"/>
    </location>
</feature>
<organism evidence="6 7">
    <name type="scientific">Halopiger aswanensis</name>
    <dbReference type="NCBI Taxonomy" id="148449"/>
    <lineage>
        <taxon>Archaea</taxon>
        <taxon>Methanobacteriati</taxon>
        <taxon>Methanobacteriota</taxon>
        <taxon>Stenosarchaea group</taxon>
        <taxon>Halobacteria</taxon>
        <taxon>Halobacteriales</taxon>
        <taxon>Natrialbaceae</taxon>
        <taxon>Halopiger</taxon>
    </lineage>
</organism>
<evidence type="ECO:0000313" key="6">
    <source>
        <dbReference type="EMBL" id="RKD93660.1"/>
    </source>
</evidence>
<proteinExistence type="predicted"/>
<reference evidence="6 7" key="1">
    <citation type="submission" date="2018-09" db="EMBL/GenBank/DDBJ databases">
        <title>Genomic Encyclopedia of Archaeal and Bacterial Type Strains, Phase II (KMG-II): from individual species to whole genera.</title>
        <authorList>
            <person name="Goeker M."/>
        </authorList>
    </citation>
    <scope>NUCLEOTIDE SEQUENCE [LARGE SCALE GENOMIC DNA]</scope>
    <source>
        <strain evidence="6 7">DSM 13151</strain>
    </source>
</reference>
<dbReference type="EMBL" id="RAPO01000003">
    <property type="protein sequence ID" value="RKD93660.1"/>
    <property type="molecule type" value="Genomic_DNA"/>
</dbReference>
<dbReference type="Proteomes" id="UP000283805">
    <property type="component" value="Unassembled WGS sequence"/>
</dbReference>
<keyword evidence="2 5" id="KW-0812">Transmembrane</keyword>
<comment type="subcellular location">
    <subcellularLocation>
        <location evidence="1">Membrane</location>
        <topology evidence="1">Multi-pass membrane protein</topology>
    </subcellularLocation>
</comment>
<dbReference type="AlphaFoldDB" id="A0A419WDV8"/>